<dbReference type="PANTHER" id="PTHR42858:SF1">
    <property type="entry name" value="LD15494P"/>
    <property type="match status" value="1"/>
</dbReference>
<dbReference type="InterPro" id="IPR015422">
    <property type="entry name" value="PyrdxlP-dep_Trfase_small"/>
</dbReference>
<evidence type="ECO:0000313" key="3">
    <source>
        <dbReference type="EMBL" id="VVT56272.1"/>
    </source>
</evidence>
<dbReference type="InterPro" id="IPR015421">
    <property type="entry name" value="PyrdxlP-dep_Trfase_major"/>
</dbReference>
<dbReference type="Gene3D" id="3.90.1150.10">
    <property type="entry name" value="Aspartate Aminotransferase, domain 1"/>
    <property type="match status" value="1"/>
</dbReference>
<dbReference type="CDD" id="cd00609">
    <property type="entry name" value="AAT_like"/>
    <property type="match status" value="1"/>
</dbReference>
<sequence length="488" mass="52732">MSLNFFKGHPTDSLLPTEAVLKASQSLLTRTRPEDSCEDDRHPLTYGSDPGSLTVRKRLASWSAPAFHETKDSVSAAVKSSLELSKLSSILSNPINPNSINLTNGASYGAMNALLQLTLPHGGPAAPTRRAFIVSPTYFLINSVFLDAGFAGKLTAIKQDASTGALDWDLLESELERYSKQPINNDNNNNNNNTCTQNLSPDSTTGDDSRPVPRKVYQFVIYLVPTFSNPTGCTMSLPDRLRLLALARKYDMLILCDDVYDLLPFDSSADIPPRIVTLDRWTLPQSDDDTALGNTISNLTFSKLLGPGLRVGWQETPTPALAQNHLATGGAVRSGGTPAHFATMIVGELLRLNLVDPIISNLRKIYGSRATALKKAVATHFSLDNSTSRPQARLYGADGGYFAWLELIPTPEYTRLGLDASKIAAACSAHSNVVVAPGGAFEVSGQDLGWNKNCFRISVSYLSESQIEKGIEAFASIVAKLLTGDIKV</sequence>
<proteinExistence type="predicted"/>
<dbReference type="Proteomes" id="UP000398389">
    <property type="component" value="Unassembled WGS sequence"/>
</dbReference>
<dbReference type="Gene3D" id="3.40.640.10">
    <property type="entry name" value="Type I PLP-dependent aspartate aminotransferase-like (Major domain)"/>
    <property type="match status" value="1"/>
</dbReference>
<evidence type="ECO:0000256" key="1">
    <source>
        <dbReference type="SAM" id="MobiDB-lite"/>
    </source>
</evidence>
<organism evidence="3 4">
    <name type="scientific">Magnusiomyces paraingens</name>
    <dbReference type="NCBI Taxonomy" id="2606893"/>
    <lineage>
        <taxon>Eukaryota</taxon>
        <taxon>Fungi</taxon>
        <taxon>Dikarya</taxon>
        <taxon>Ascomycota</taxon>
        <taxon>Saccharomycotina</taxon>
        <taxon>Dipodascomycetes</taxon>
        <taxon>Dipodascales</taxon>
        <taxon>Dipodascaceae</taxon>
        <taxon>Magnusiomyces</taxon>
    </lineage>
</organism>
<feature type="compositionally biased region" description="Polar residues" evidence="1">
    <location>
        <begin position="194"/>
        <end position="206"/>
    </location>
</feature>
<dbReference type="InterPro" id="IPR004839">
    <property type="entry name" value="Aminotransferase_I/II_large"/>
</dbReference>
<evidence type="ECO:0000259" key="2">
    <source>
        <dbReference type="Pfam" id="PF00155"/>
    </source>
</evidence>
<dbReference type="PANTHER" id="PTHR42858">
    <property type="entry name" value="AMINOTRANSFERASE"/>
    <property type="match status" value="1"/>
</dbReference>
<dbReference type="SUPFAM" id="SSF53383">
    <property type="entry name" value="PLP-dependent transferases"/>
    <property type="match status" value="1"/>
</dbReference>
<dbReference type="RefSeq" id="XP_031855532.1">
    <property type="nucleotide sequence ID" value="XM_031999641.1"/>
</dbReference>
<accession>A0A5E8BYW6</accession>
<dbReference type="InterPro" id="IPR015424">
    <property type="entry name" value="PyrdxlP-dep_Trfase"/>
</dbReference>
<evidence type="ECO:0000313" key="4">
    <source>
        <dbReference type="Proteomes" id="UP000398389"/>
    </source>
</evidence>
<feature type="domain" description="Aminotransferase class I/classII large" evidence="2">
    <location>
        <begin position="109"/>
        <end position="474"/>
    </location>
</feature>
<reference evidence="3 4" key="1">
    <citation type="submission" date="2019-09" db="EMBL/GenBank/DDBJ databases">
        <authorList>
            <person name="Brejova B."/>
        </authorList>
    </citation>
    <scope>NUCLEOTIDE SEQUENCE [LARGE SCALE GENOMIC DNA]</scope>
</reference>
<dbReference type="GeneID" id="43583741"/>
<dbReference type="GO" id="GO:0030170">
    <property type="term" value="F:pyridoxal phosphate binding"/>
    <property type="evidence" value="ECO:0007669"/>
    <property type="project" value="InterPro"/>
</dbReference>
<keyword evidence="4" id="KW-1185">Reference proteome</keyword>
<feature type="compositionally biased region" description="Low complexity" evidence="1">
    <location>
        <begin position="184"/>
        <end position="193"/>
    </location>
</feature>
<feature type="region of interest" description="Disordered" evidence="1">
    <location>
        <begin position="181"/>
        <end position="210"/>
    </location>
</feature>
<dbReference type="Pfam" id="PF00155">
    <property type="entry name" value="Aminotran_1_2"/>
    <property type="match status" value="1"/>
</dbReference>
<name>A0A5E8BYW6_9ASCO</name>
<feature type="compositionally biased region" description="Basic and acidic residues" evidence="1">
    <location>
        <begin position="31"/>
        <end position="43"/>
    </location>
</feature>
<feature type="region of interest" description="Disordered" evidence="1">
    <location>
        <begin position="29"/>
        <end position="49"/>
    </location>
</feature>
<dbReference type="EMBL" id="CABVLU010000004">
    <property type="protein sequence ID" value="VVT56272.1"/>
    <property type="molecule type" value="Genomic_DNA"/>
</dbReference>
<protein>
    <recommendedName>
        <fullName evidence="2">Aminotransferase class I/classII large domain-containing protein</fullName>
    </recommendedName>
</protein>
<dbReference type="GO" id="GO:0047536">
    <property type="term" value="F:2-aminoadipate transaminase activity"/>
    <property type="evidence" value="ECO:0007669"/>
    <property type="project" value="TreeGrafter"/>
</dbReference>
<gene>
    <name evidence="3" type="ORF">SAPINGB_P004926</name>
</gene>
<dbReference type="AlphaFoldDB" id="A0A5E8BYW6"/>
<dbReference type="OrthoDB" id="7042322at2759"/>